<name>Q8ETU7_OCEIH</name>
<evidence type="ECO:0000256" key="1">
    <source>
        <dbReference type="SAM" id="Phobius"/>
    </source>
</evidence>
<evidence type="ECO:0008006" key="4">
    <source>
        <dbReference type="Google" id="ProtNLM"/>
    </source>
</evidence>
<dbReference type="STRING" id="221109.gene:10732348"/>
<dbReference type="KEGG" id="oih:OB0158"/>
<evidence type="ECO:0000313" key="2">
    <source>
        <dbReference type="EMBL" id="BAC12114.1"/>
    </source>
</evidence>
<keyword evidence="3" id="KW-1185">Reference proteome</keyword>
<keyword evidence="1" id="KW-1133">Transmembrane helix</keyword>
<sequence length="214" mass="24179">MLKKYNLFYYSGLLLNFNDGINRIINLIVEKKVKSLAILIQVCIISGLITLSSSSINSDLSSEVIPNLGGMENLLYITSFFLGLLAPLGIICSLFIFLYVVSIFQVFNENYVKMKLFSIAVISYIPILSGSIVNLILSLSFGVQPYGYITAYGIFQPENSILASITQQVDPFQFFSVLSASYLYSKLFNKERKNTIYLLISWYLINILSTLFMR</sequence>
<organism evidence="2 3">
    <name type="scientific">Oceanobacillus iheyensis (strain DSM 14371 / CIP 107618 / JCM 11309 / KCTC 3954 / HTE831)</name>
    <dbReference type="NCBI Taxonomy" id="221109"/>
    <lineage>
        <taxon>Bacteria</taxon>
        <taxon>Bacillati</taxon>
        <taxon>Bacillota</taxon>
        <taxon>Bacilli</taxon>
        <taxon>Bacillales</taxon>
        <taxon>Bacillaceae</taxon>
        <taxon>Oceanobacillus</taxon>
    </lineage>
</organism>
<keyword evidence="1" id="KW-0472">Membrane</keyword>
<proteinExistence type="predicted"/>
<evidence type="ECO:0000313" key="3">
    <source>
        <dbReference type="Proteomes" id="UP000000822"/>
    </source>
</evidence>
<dbReference type="Proteomes" id="UP000000822">
    <property type="component" value="Chromosome"/>
</dbReference>
<reference evidence="2 3" key="1">
    <citation type="journal article" date="2001" name="FEMS Microbiol. Lett.">
        <title>Oceanobacillus iheyensis gen. nov., sp. nov., a deep-sea extremely halotolerant and alkaliphilic species isolated from a depth of 1050 m on the Iheya Ridge.</title>
        <authorList>
            <person name="Lu J."/>
            <person name="Nogi Y."/>
            <person name="Takami H."/>
        </authorList>
    </citation>
    <scope>NUCLEOTIDE SEQUENCE [LARGE SCALE GENOMIC DNA]</scope>
    <source>
        <strain evidence="3">DSM 14371 / CIP 107618 / JCM 11309 / KCTC 3954 / HTE831</strain>
    </source>
</reference>
<gene>
    <name evidence="2" type="ordered locus">OB0158</name>
</gene>
<feature type="transmembrane region" description="Helical" evidence="1">
    <location>
        <begin position="36"/>
        <end position="56"/>
    </location>
</feature>
<accession>Q8ETU7</accession>
<feature type="transmembrane region" description="Helical" evidence="1">
    <location>
        <begin position="116"/>
        <end position="141"/>
    </location>
</feature>
<dbReference type="AlphaFoldDB" id="Q8ETU7"/>
<dbReference type="EMBL" id="BA000028">
    <property type="protein sequence ID" value="BAC12114.1"/>
    <property type="molecule type" value="Genomic_DNA"/>
</dbReference>
<reference evidence="2 3" key="2">
    <citation type="journal article" date="2002" name="Nucleic Acids Res.">
        <title>Genome sequence of Oceanobacillus iheyensis isolated from the Iheya Ridge and its unexpected adaptive capabilities to extreme environments.</title>
        <authorList>
            <person name="Takami H."/>
            <person name="Takaki Y."/>
            <person name="Uchiyama I."/>
        </authorList>
    </citation>
    <scope>NUCLEOTIDE SEQUENCE [LARGE SCALE GENOMIC DNA]</scope>
    <source>
        <strain evidence="3">DSM 14371 / CIP 107618 / JCM 11309 / KCTC 3954 / HTE831</strain>
    </source>
</reference>
<dbReference type="RefSeq" id="WP_011064559.1">
    <property type="nucleotide sequence ID" value="NC_004193.1"/>
</dbReference>
<keyword evidence="1" id="KW-0812">Transmembrane</keyword>
<protein>
    <recommendedName>
        <fullName evidence="4">Yip1 domain-containing protein</fullName>
    </recommendedName>
</protein>
<feature type="transmembrane region" description="Helical" evidence="1">
    <location>
        <begin position="196"/>
        <end position="213"/>
    </location>
</feature>
<dbReference type="HOGENOM" id="CLU_1281031_0_0_9"/>
<feature type="transmembrane region" description="Helical" evidence="1">
    <location>
        <begin position="76"/>
        <end position="104"/>
    </location>
</feature>